<gene>
    <name evidence="2" type="ORF">B9W14_20040</name>
</gene>
<dbReference type="KEGG" id="cdrk:B9W14_20040"/>
<organism evidence="2 3">
    <name type="scientific">Clostridium drakei</name>
    <dbReference type="NCBI Taxonomy" id="332101"/>
    <lineage>
        <taxon>Bacteria</taxon>
        <taxon>Bacillati</taxon>
        <taxon>Bacillota</taxon>
        <taxon>Clostridia</taxon>
        <taxon>Eubacteriales</taxon>
        <taxon>Clostridiaceae</taxon>
        <taxon>Clostridium</taxon>
    </lineage>
</organism>
<keyword evidence="3" id="KW-1185">Reference proteome</keyword>
<dbReference type="Proteomes" id="UP000244910">
    <property type="component" value="Chromosome"/>
</dbReference>
<evidence type="ECO:0000259" key="1">
    <source>
        <dbReference type="PROSITE" id="PS51186"/>
    </source>
</evidence>
<evidence type="ECO:0000313" key="3">
    <source>
        <dbReference type="Proteomes" id="UP000244910"/>
    </source>
</evidence>
<dbReference type="Pfam" id="PF13420">
    <property type="entry name" value="Acetyltransf_4"/>
    <property type="match status" value="1"/>
</dbReference>
<feature type="domain" description="N-acetyltransferase" evidence="1">
    <location>
        <begin position="11"/>
        <end position="165"/>
    </location>
</feature>
<protein>
    <submittedName>
        <fullName evidence="2">N-acetyltransferase</fullName>
    </submittedName>
</protein>
<reference evidence="3" key="1">
    <citation type="submission" date="2017-04" db="EMBL/GenBank/DDBJ databases">
        <authorList>
            <person name="Song Y."/>
            <person name="Cho B.-K."/>
        </authorList>
    </citation>
    <scope>NUCLEOTIDE SEQUENCE [LARGE SCALE GENOMIC DNA]</scope>
    <source>
        <strain evidence="3">SL1</strain>
    </source>
</reference>
<keyword evidence="2" id="KW-0808">Transferase</keyword>
<dbReference type="GO" id="GO:0016747">
    <property type="term" value="F:acyltransferase activity, transferring groups other than amino-acyl groups"/>
    <property type="evidence" value="ECO:0007669"/>
    <property type="project" value="InterPro"/>
</dbReference>
<dbReference type="PROSITE" id="PS51186">
    <property type="entry name" value="GNAT"/>
    <property type="match status" value="1"/>
</dbReference>
<evidence type="ECO:0000313" key="2">
    <source>
        <dbReference type="EMBL" id="AWI06687.1"/>
    </source>
</evidence>
<dbReference type="EMBL" id="CP020953">
    <property type="protein sequence ID" value="AWI06687.1"/>
    <property type="molecule type" value="Genomic_DNA"/>
</dbReference>
<dbReference type="AlphaFoldDB" id="A0A2U8DV79"/>
<dbReference type="InterPro" id="IPR016181">
    <property type="entry name" value="Acyl_CoA_acyltransferase"/>
</dbReference>
<dbReference type="SUPFAM" id="SSF55729">
    <property type="entry name" value="Acyl-CoA N-acyltransferases (Nat)"/>
    <property type="match status" value="1"/>
</dbReference>
<proteinExistence type="predicted"/>
<dbReference type="RefSeq" id="WP_032075307.1">
    <property type="nucleotide sequence ID" value="NZ_CP020953.1"/>
</dbReference>
<dbReference type="OrthoDB" id="1952641at2"/>
<dbReference type="Gene3D" id="3.40.630.30">
    <property type="match status" value="1"/>
</dbReference>
<accession>A0A2U8DV79</accession>
<sequence length="165" mass="20288">MLDIHIQFDDIEMSNINEEDLPQVQKWMEFEKSFFEEETDLNDLRERFLESYISECEFFLKINQNLKLIGILKGRLEFKNPSEAWIWYFYINDSYKNTELNSLTAKKIIKYFSDEYRINTFFIRMMKEDKKSIDFWKKLGFVSIRLVKNFYSIHGEYKDMIIMKR</sequence>
<name>A0A2U8DV79_9CLOT</name>
<dbReference type="InterPro" id="IPR000182">
    <property type="entry name" value="GNAT_dom"/>
</dbReference>